<dbReference type="SUPFAM" id="SSF53098">
    <property type="entry name" value="Ribonuclease H-like"/>
    <property type="match status" value="1"/>
</dbReference>
<dbReference type="Proteomes" id="UP000593579">
    <property type="component" value="Unassembled WGS sequence"/>
</dbReference>
<sequence>ANIFARKSIGVCIVANLELNEIDKNKPQTFIIINKWRKPPDQVVKINFDAAYDEKFNQAAVGIVARESEGKVLLSCSEIYQRVSLDFVVEALACRRATQIGIDIYWEKVIIEGDSLSIIKKCKTSIPYKSKNKIVVYLVGGVPEYVEEQEERDRVRESD</sequence>
<evidence type="ECO:0000259" key="1">
    <source>
        <dbReference type="Pfam" id="PF13456"/>
    </source>
</evidence>
<dbReference type="Pfam" id="PF13456">
    <property type="entry name" value="RVT_3"/>
    <property type="match status" value="1"/>
</dbReference>
<feature type="domain" description="RNase H type-1" evidence="1">
    <location>
        <begin position="47"/>
        <end position="127"/>
    </location>
</feature>
<organism evidence="2 3">
    <name type="scientific">Gossypium gossypioides</name>
    <name type="common">Mexican cotton</name>
    <name type="synonym">Selera gossypioides</name>
    <dbReference type="NCBI Taxonomy" id="34282"/>
    <lineage>
        <taxon>Eukaryota</taxon>
        <taxon>Viridiplantae</taxon>
        <taxon>Streptophyta</taxon>
        <taxon>Embryophyta</taxon>
        <taxon>Tracheophyta</taxon>
        <taxon>Spermatophyta</taxon>
        <taxon>Magnoliopsida</taxon>
        <taxon>eudicotyledons</taxon>
        <taxon>Gunneridae</taxon>
        <taxon>Pentapetalae</taxon>
        <taxon>rosids</taxon>
        <taxon>malvids</taxon>
        <taxon>Malvales</taxon>
        <taxon>Malvaceae</taxon>
        <taxon>Malvoideae</taxon>
        <taxon>Gossypium</taxon>
    </lineage>
</organism>
<evidence type="ECO:0000313" key="3">
    <source>
        <dbReference type="Proteomes" id="UP000593579"/>
    </source>
</evidence>
<dbReference type="EMBL" id="JABEZY010257816">
    <property type="protein sequence ID" value="MBA0753747.1"/>
    <property type="molecule type" value="Genomic_DNA"/>
</dbReference>
<dbReference type="Gene3D" id="3.30.420.10">
    <property type="entry name" value="Ribonuclease H-like superfamily/Ribonuclease H"/>
    <property type="match status" value="1"/>
</dbReference>
<dbReference type="PANTHER" id="PTHR47074:SF61">
    <property type="entry name" value="RNASE H TYPE-1 DOMAIN-CONTAINING PROTEIN"/>
    <property type="match status" value="1"/>
</dbReference>
<dbReference type="InterPro" id="IPR012337">
    <property type="entry name" value="RNaseH-like_sf"/>
</dbReference>
<dbReference type="InterPro" id="IPR002156">
    <property type="entry name" value="RNaseH_domain"/>
</dbReference>
<dbReference type="InterPro" id="IPR036397">
    <property type="entry name" value="RNaseH_sf"/>
</dbReference>
<evidence type="ECO:0000313" key="2">
    <source>
        <dbReference type="EMBL" id="MBA0753747.1"/>
    </source>
</evidence>
<dbReference type="InterPro" id="IPR052929">
    <property type="entry name" value="RNase_H-like_EbsB-rel"/>
</dbReference>
<dbReference type="PANTHER" id="PTHR47074">
    <property type="entry name" value="BNAC02G40300D PROTEIN"/>
    <property type="match status" value="1"/>
</dbReference>
<dbReference type="CDD" id="cd06222">
    <property type="entry name" value="RNase_H_like"/>
    <property type="match status" value="1"/>
</dbReference>
<dbReference type="GO" id="GO:0003676">
    <property type="term" value="F:nucleic acid binding"/>
    <property type="evidence" value="ECO:0007669"/>
    <property type="project" value="InterPro"/>
</dbReference>
<proteinExistence type="predicted"/>
<feature type="non-terminal residue" evidence="2">
    <location>
        <position position="159"/>
    </location>
</feature>
<dbReference type="GO" id="GO:0004523">
    <property type="term" value="F:RNA-DNA hybrid ribonuclease activity"/>
    <property type="evidence" value="ECO:0007669"/>
    <property type="project" value="InterPro"/>
</dbReference>
<name>A0A7J9CZ45_GOSGO</name>
<accession>A0A7J9CZ45</accession>
<keyword evidence="3" id="KW-1185">Reference proteome</keyword>
<comment type="caution">
    <text evidence="2">The sequence shown here is derived from an EMBL/GenBank/DDBJ whole genome shotgun (WGS) entry which is preliminary data.</text>
</comment>
<protein>
    <recommendedName>
        <fullName evidence="1">RNase H type-1 domain-containing protein</fullName>
    </recommendedName>
</protein>
<reference evidence="2 3" key="1">
    <citation type="journal article" date="2019" name="Genome Biol. Evol.">
        <title>Insights into the evolution of the New World diploid cottons (Gossypium, subgenus Houzingenia) based on genome sequencing.</title>
        <authorList>
            <person name="Grover C.E."/>
            <person name="Arick M.A. 2nd"/>
            <person name="Thrash A."/>
            <person name="Conover J.L."/>
            <person name="Sanders W.S."/>
            <person name="Peterson D.G."/>
            <person name="Frelichowski J.E."/>
            <person name="Scheffler J.A."/>
            <person name="Scheffler B.E."/>
            <person name="Wendel J.F."/>
        </authorList>
    </citation>
    <scope>NUCLEOTIDE SEQUENCE [LARGE SCALE GENOMIC DNA]</scope>
    <source>
        <strain evidence="2">5</strain>
        <tissue evidence="2">Leaf</tissue>
    </source>
</reference>
<dbReference type="AlphaFoldDB" id="A0A7J9CZ45"/>
<dbReference type="OrthoDB" id="1002691at2759"/>
<gene>
    <name evidence="2" type="ORF">Gogos_020320</name>
</gene>
<dbReference type="InterPro" id="IPR044730">
    <property type="entry name" value="RNase_H-like_dom_plant"/>
</dbReference>